<evidence type="ECO:0000313" key="2">
    <source>
        <dbReference type="Proteomes" id="UP000595296"/>
    </source>
</evidence>
<dbReference type="SUPFAM" id="SSF143011">
    <property type="entry name" value="RelE-like"/>
    <property type="match status" value="1"/>
</dbReference>
<dbReference type="Proteomes" id="UP000595296">
    <property type="component" value="Chromosome"/>
</dbReference>
<gene>
    <name evidence="1" type="ORF">H6P87_00810</name>
</gene>
<proteinExistence type="predicted"/>
<name>A0A9E6MHQ7_9RICK</name>
<dbReference type="Gene3D" id="3.30.2310.20">
    <property type="entry name" value="RelE-like"/>
    <property type="match status" value="1"/>
</dbReference>
<protein>
    <submittedName>
        <fullName evidence="1">Uncharacterized protein</fullName>
    </submittedName>
</protein>
<accession>A0A9E6MHQ7</accession>
<dbReference type="InterPro" id="IPR035093">
    <property type="entry name" value="RelE/ParE_toxin_dom_sf"/>
</dbReference>
<keyword evidence="2" id="KW-1185">Reference proteome</keyword>
<sequence length="99" mass="11389">MMTFKILFTIQASKDLEELENNKGLEKRLKAVKKTLAYLQVNPRHPSLNTHKYKSVKGNNGEEIFEAYAENNTPAAYRIFWHYGPNKDNITILAITAHP</sequence>
<organism evidence="1 2">
    <name type="scientific">Rickettsia tillamookensis</name>
    <dbReference type="NCBI Taxonomy" id="2761623"/>
    <lineage>
        <taxon>Bacteria</taxon>
        <taxon>Pseudomonadati</taxon>
        <taxon>Pseudomonadota</taxon>
        <taxon>Alphaproteobacteria</taxon>
        <taxon>Rickettsiales</taxon>
        <taxon>Rickettsiaceae</taxon>
        <taxon>Rickettsieae</taxon>
        <taxon>Rickettsia</taxon>
        <taxon>spotted fever group</taxon>
    </lineage>
</organism>
<dbReference type="EMBL" id="CP060138">
    <property type="protein sequence ID" value="QQV75258.1"/>
    <property type="molecule type" value="Genomic_DNA"/>
</dbReference>
<reference evidence="1 2" key="1">
    <citation type="journal article" date="2021" name="Int. J. Syst. Evol. Microbiol.">
        <title>Characterization of a novel transitional group Rickettsia species (Rickettsia tillamookensis sp. nov.) from the western black-legged tick, Ixodes pacificus.</title>
        <authorList>
            <person name="Gauthier D.T."/>
            <person name="Karpathy S.E."/>
            <person name="Grizzard S.L."/>
            <person name="Batra D."/>
            <person name="Rowe L.A."/>
            <person name="Paddock C.D."/>
        </authorList>
    </citation>
    <scope>NUCLEOTIDE SEQUENCE [LARGE SCALE GENOMIC DNA]</scope>
    <source>
        <strain evidence="1 2">Tillamook 23</strain>
    </source>
</reference>
<evidence type="ECO:0000313" key="1">
    <source>
        <dbReference type="EMBL" id="QQV75258.1"/>
    </source>
</evidence>